<proteinExistence type="predicted"/>
<dbReference type="EMBL" id="MT142145">
    <property type="protein sequence ID" value="QJA75166.1"/>
    <property type="molecule type" value="Genomic_DNA"/>
</dbReference>
<accession>A0A6M3JYE7</accession>
<sequence length="342" mass="35505">MTGGWDRSINNREIGQKQPRNGAFLILKAATDPTDEHGVGDRGYNDDRYSLIVLPMALSTDPAVNAAVSTAIIDANGGVIITLTGAGNAQTLQAPTTVTPGTSFTVVSNDGNGANTIEVNGITLSAGEAQRFIWDGTAWIPVTAVDADDITFTPAGTIVATNVQAAIEELDGQHPTTITEFIPISAFINGSVAPDAAETLTSTNSVDIRQFSGTVNQDVKYVWEAPDDLLGGTITVSVICWISNATAPANGEIVAFSISGDSIGNSDLLSESAGGAQTSSLTADATYVQYDRLKTAFSSAITIVNLAAGESVNLDVIRLATTTDTYAQKIGVAGINVKYSRV</sequence>
<dbReference type="AlphaFoldDB" id="A0A6M3JYE7"/>
<evidence type="ECO:0000313" key="1">
    <source>
        <dbReference type="EMBL" id="QJA75166.1"/>
    </source>
</evidence>
<gene>
    <name evidence="1" type="ORF">MM415A01862_0001</name>
</gene>
<organism evidence="1">
    <name type="scientific">viral metagenome</name>
    <dbReference type="NCBI Taxonomy" id="1070528"/>
    <lineage>
        <taxon>unclassified sequences</taxon>
        <taxon>metagenomes</taxon>
        <taxon>organismal metagenomes</taxon>
    </lineage>
</organism>
<name>A0A6M3JYE7_9ZZZZ</name>
<protein>
    <submittedName>
        <fullName evidence="1">Uncharacterized protein</fullName>
    </submittedName>
</protein>
<reference evidence="1" key="1">
    <citation type="submission" date="2020-03" db="EMBL/GenBank/DDBJ databases">
        <title>The deep terrestrial virosphere.</title>
        <authorList>
            <person name="Holmfeldt K."/>
            <person name="Nilsson E."/>
            <person name="Simone D."/>
            <person name="Lopez-Fernandez M."/>
            <person name="Wu X."/>
            <person name="de Brujin I."/>
            <person name="Lundin D."/>
            <person name="Andersson A."/>
            <person name="Bertilsson S."/>
            <person name="Dopson M."/>
        </authorList>
    </citation>
    <scope>NUCLEOTIDE SEQUENCE</scope>
    <source>
        <strain evidence="1">MM415A01862</strain>
    </source>
</reference>